<dbReference type="EMBL" id="KI964142">
    <property type="protein sequence ID" value="EUC40742.1"/>
    <property type="molecule type" value="Genomic_DNA"/>
</dbReference>
<dbReference type="Proteomes" id="UP000054032">
    <property type="component" value="Unassembled WGS sequence"/>
</dbReference>
<dbReference type="Gene3D" id="3.90.280.10">
    <property type="entry name" value="PEBP-like"/>
    <property type="match status" value="1"/>
</dbReference>
<name>W6YN63_COCMI</name>
<keyword evidence="2" id="KW-1185">Reference proteome</keyword>
<dbReference type="InterPro" id="IPR035810">
    <property type="entry name" value="PEBP_euk"/>
</dbReference>
<accession>W6YN63</accession>
<dbReference type="GO" id="GO:0030414">
    <property type="term" value="F:peptidase inhibitor activity"/>
    <property type="evidence" value="ECO:0007669"/>
    <property type="project" value="TreeGrafter"/>
</dbReference>
<dbReference type="HOGENOM" id="CLU_043994_8_0_1"/>
<dbReference type="Pfam" id="PF01161">
    <property type="entry name" value="PBP"/>
    <property type="match status" value="1"/>
</dbReference>
<evidence type="ECO:0000313" key="2">
    <source>
        <dbReference type="Proteomes" id="UP000054032"/>
    </source>
</evidence>
<dbReference type="OrthoDB" id="2506647at2759"/>
<proteinExistence type="predicted"/>
<dbReference type="RefSeq" id="XP_007692737.1">
    <property type="nucleotide sequence ID" value="XM_007694547.1"/>
</dbReference>
<dbReference type="PANTHER" id="PTHR11362">
    <property type="entry name" value="PHOSPHATIDYLETHANOLAMINE-BINDING PROTEIN"/>
    <property type="match status" value="1"/>
</dbReference>
<dbReference type="InterPro" id="IPR008914">
    <property type="entry name" value="PEBP"/>
</dbReference>
<dbReference type="AlphaFoldDB" id="W6YN63"/>
<dbReference type="KEGG" id="bor:COCMIDRAFT_40976"/>
<evidence type="ECO:0008006" key="3">
    <source>
        <dbReference type="Google" id="ProtNLM"/>
    </source>
</evidence>
<dbReference type="GO" id="GO:0030162">
    <property type="term" value="P:regulation of proteolysis"/>
    <property type="evidence" value="ECO:0007669"/>
    <property type="project" value="TreeGrafter"/>
</dbReference>
<dbReference type="GeneID" id="19123980"/>
<dbReference type="SUPFAM" id="SSF49777">
    <property type="entry name" value="PEBP-like"/>
    <property type="match status" value="1"/>
</dbReference>
<reference evidence="1 2" key="1">
    <citation type="journal article" date="2013" name="PLoS Genet.">
        <title>Comparative genome structure, secondary metabolite, and effector coding capacity across Cochliobolus pathogens.</title>
        <authorList>
            <person name="Condon B.J."/>
            <person name="Leng Y."/>
            <person name="Wu D."/>
            <person name="Bushley K.E."/>
            <person name="Ohm R.A."/>
            <person name="Otillar R."/>
            <person name="Martin J."/>
            <person name="Schackwitz W."/>
            <person name="Grimwood J."/>
            <person name="MohdZainudin N."/>
            <person name="Xue C."/>
            <person name="Wang R."/>
            <person name="Manning V.A."/>
            <person name="Dhillon B."/>
            <person name="Tu Z.J."/>
            <person name="Steffenson B.J."/>
            <person name="Salamov A."/>
            <person name="Sun H."/>
            <person name="Lowry S."/>
            <person name="LaButti K."/>
            <person name="Han J."/>
            <person name="Copeland A."/>
            <person name="Lindquist E."/>
            <person name="Barry K."/>
            <person name="Schmutz J."/>
            <person name="Baker S.E."/>
            <person name="Ciuffetti L.M."/>
            <person name="Grigoriev I.V."/>
            <person name="Zhong S."/>
            <person name="Turgeon B.G."/>
        </authorList>
    </citation>
    <scope>NUCLEOTIDE SEQUENCE [LARGE SCALE GENOMIC DNA]</scope>
    <source>
        <strain evidence="1 2">ATCC 44560</strain>
    </source>
</reference>
<gene>
    <name evidence="1" type="ORF">COCMIDRAFT_40976</name>
</gene>
<protein>
    <recommendedName>
        <fullName evidence="3">PEBP-like protein</fullName>
    </recommendedName>
</protein>
<dbReference type="STRING" id="930090.W6YN63"/>
<dbReference type="GO" id="GO:0046578">
    <property type="term" value="P:regulation of Ras protein signal transduction"/>
    <property type="evidence" value="ECO:0007669"/>
    <property type="project" value="TreeGrafter"/>
</dbReference>
<dbReference type="eggNOG" id="KOG3346">
    <property type="taxonomic scope" value="Eukaryota"/>
</dbReference>
<dbReference type="PANTHER" id="PTHR11362:SF141">
    <property type="entry name" value="PHOSPHATIDYLETHANOLAMINE-BINDING PROTEIN"/>
    <property type="match status" value="1"/>
</dbReference>
<dbReference type="CDD" id="cd00866">
    <property type="entry name" value="PEBP_euk"/>
    <property type="match status" value="1"/>
</dbReference>
<sequence>MIFFYLLPLFAVAQTPPEFSPSCTKSLDVTYLSDQHVRPGQSLRQIDVINQPVLRPTHLQPDSNYILFLIDPDVVHDHNATTILHWYQPNCHVSQSTGDFVIPTYEGAHYVGSQPPQGEKHRYIFLLFEQPPKYLFPECFRSVFPITVDARSGFDIKYFMEITGLGSPVAANWFSVERAGGASTTRIITTTSLSRAPCKATQEVGHL</sequence>
<organism evidence="1 2">
    <name type="scientific">Bipolaris oryzae ATCC 44560</name>
    <dbReference type="NCBI Taxonomy" id="930090"/>
    <lineage>
        <taxon>Eukaryota</taxon>
        <taxon>Fungi</taxon>
        <taxon>Dikarya</taxon>
        <taxon>Ascomycota</taxon>
        <taxon>Pezizomycotina</taxon>
        <taxon>Dothideomycetes</taxon>
        <taxon>Pleosporomycetidae</taxon>
        <taxon>Pleosporales</taxon>
        <taxon>Pleosporineae</taxon>
        <taxon>Pleosporaceae</taxon>
        <taxon>Bipolaris</taxon>
    </lineage>
</organism>
<dbReference type="GO" id="GO:0005543">
    <property type="term" value="F:phospholipid binding"/>
    <property type="evidence" value="ECO:0007669"/>
    <property type="project" value="TreeGrafter"/>
</dbReference>
<dbReference type="InterPro" id="IPR036610">
    <property type="entry name" value="PEBP-like_sf"/>
</dbReference>
<evidence type="ECO:0000313" key="1">
    <source>
        <dbReference type="EMBL" id="EUC40742.1"/>
    </source>
</evidence>